<dbReference type="InterPro" id="IPR015424">
    <property type="entry name" value="PyrdxlP-dep_Trfase"/>
</dbReference>
<dbReference type="Proteomes" id="UP000219621">
    <property type="component" value="Unassembled WGS sequence"/>
</dbReference>
<dbReference type="OrthoDB" id="9799304at2"/>
<name>A0A286GIA8_9PROT</name>
<evidence type="ECO:0000256" key="7">
    <source>
        <dbReference type="ARBA" id="ARBA00023239"/>
    </source>
</evidence>
<evidence type="ECO:0000256" key="4">
    <source>
        <dbReference type="ARBA" id="ARBA00012285"/>
    </source>
</evidence>
<accession>A0A286GIA8</accession>
<evidence type="ECO:0000313" key="11">
    <source>
        <dbReference type="EMBL" id="SOD95275.1"/>
    </source>
</evidence>
<evidence type="ECO:0000256" key="6">
    <source>
        <dbReference type="ARBA" id="ARBA00022898"/>
    </source>
</evidence>
<evidence type="ECO:0000256" key="9">
    <source>
        <dbReference type="ARBA" id="ARBA00048531"/>
    </source>
</evidence>
<protein>
    <recommendedName>
        <fullName evidence="4">threonine-phosphate decarboxylase</fullName>
        <ecNumber evidence="4">4.1.1.81</ecNumber>
    </recommendedName>
    <alternativeName>
        <fullName evidence="8">L-threonine-O-3-phosphate decarboxylase</fullName>
    </alternativeName>
</protein>
<keyword evidence="7" id="KW-0456">Lyase</keyword>
<dbReference type="Gene3D" id="3.40.640.10">
    <property type="entry name" value="Type I PLP-dependent aspartate aminotransferase-like (Major domain)"/>
    <property type="match status" value="1"/>
</dbReference>
<sequence>MTTPDPLAVFRAHGGNLAAAAAFYGRPREQWLDLSTGINPRPYPIPPIPPEAWTRLPEPADLARLLEAARTGYAVGDAASVVAAPGTQSLIQWLPRLRRPGRVAVVGPTYGEHAAAWTRCGHTVADPVTLEHAEAAAADGSLDVAVVVNPNNPDGRRTDPDRLLHLAARLAARGGWLVLDEAFADVTPELSLCGRAGVPGLVILRSPGKFHGLAGLRLGFCITDAAVAAALTAALGPWAVSGPALTVGEAALADLEWAAATRLWLEEQAAALDEALTAAGLRVLGGTTLFRLAESDAAAAVFDRWCRAGVLVRPFAYAPTWLRVGLPGEGVGAERLLAKRV</sequence>
<evidence type="ECO:0000256" key="3">
    <source>
        <dbReference type="ARBA" id="ARBA00004953"/>
    </source>
</evidence>
<dbReference type="GO" id="GO:0048472">
    <property type="term" value="F:threonine-phosphate decarboxylase activity"/>
    <property type="evidence" value="ECO:0007669"/>
    <property type="project" value="UniProtKB-EC"/>
</dbReference>
<evidence type="ECO:0000313" key="12">
    <source>
        <dbReference type="Proteomes" id="UP000219621"/>
    </source>
</evidence>
<dbReference type="PANTHER" id="PTHR42885">
    <property type="entry name" value="HISTIDINOL-PHOSPHATE AMINOTRANSFERASE-RELATED"/>
    <property type="match status" value="1"/>
</dbReference>
<dbReference type="RefSeq" id="WP_097279239.1">
    <property type="nucleotide sequence ID" value="NZ_OCNJ01000004.1"/>
</dbReference>
<feature type="domain" description="Aminotransferase class I/classII large" evidence="10">
    <location>
        <begin position="62"/>
        <end position="326"/>
    </location>
</feature>
<dbReference type="InterPro" id="IPR004839">
    <property type="entry name" value="Aminotransferase_I/II_large"/>
</dbReference>
<comment type="cofactor">
    <cofactor evidence="1">
        <name>pyridoxal 5'-phosphate</name>
        <dbReference type="ChEBI" id="CHEBI:597326"/>
    </cofactor>
</comment>
<dbReference type="InterPro" id="IPR015421">
    <property type="entry name" value="PyrdxlP-dep_Trfase_major"/>
</dbReference>
<dbReference type="UniPathway" id="UPA00148"/>
<comment type="function">
    <text evidence="2">Decarboxylates L-threonine-O-3-phosphate to yield (R)-1-amino-2-propanol O-2-phosphate, the precursor for the linkage between the nucleotide loop and the corrin ring in cobalamin.</text>
</comment>
<reference evidence="11 12" key="1">
    <citation type="submission" date="2017-09" db="EMBL/GenBank/DDBJ databases">
        <authorList>
            <person name="Ehlers B."/>
            <person name="Leendertz F.H."/>
        </authorList>
    </citation>
    <scope>NUCLEOTIDE SEQUENCE [LARGE SCALE GENOMIC DNA]</scope>
    <source>
        <strain evidence="11 12">USBA 140</strain>
    </source>
</reference>
<dbReference type="Gene3D" id="3.90.1150.10">
    <property type="entry name" value="Aspartate Aminotransferase, domain 1"/>
    <property type="match status" value="1"/>
</dbReference>
<keyword evidence="6" id="KW-0663">Pyridoxal phosphate</keyword>
<dbReference type="InterPro" id="IPR005860">
    <property type="entry name" value="CobD"/>
</dbReference>
<dbReference type="Pfam" id="PF00155">
    <property type="entry name" value="Aminotran_1_2"/>
    <property type="match status" value="1"/>
</dbReference>
<evidence type="ECO:0000256" key="1">
    <source>
        <dbReference type="ARBA" id="ARBA00001933"/>
    </source>
</evidence>
<keyword evidence="12" id="KW-1185">Reference proteome</keyword>
<evidence type="ECO:0000259" key="10">
    <source>
        <dbReference type="Pfam" id="PF00155"/>
    </source>
</evidence>
<dbReference type="SUPFAM" id="SSF53383">
    <property type="entry name" value="PLP-dependent transferases"/>
    <property type="match status" value="1"/>
</dbReference>
<dbReference type="AlphaFoldDB" id="A0A286GIA8"/>
<dbReference type="GO" id="GO:0009236">
    <property type="term" value="P:cobalamin biosynthetic process"/>
    <property type="evidence" value="ECO:0007669"/>
    <property type="project" value="UniProtKB-UniPathway"/>
</dbReference>
<keyword evidence="5" id="KW-0169">Cobalamin biosynthesis</keyword>
<proteinExistence type="predicted"/>
<gene>
    <name evidence="11" type="ORF">SAMN05421508_104285</name>
</gene>
<dbReference type="GO" id="GO:0030170">
    <property type="term" value="F:pyridoxal phosphate binding"/>
    <property type="evidence" value="ECO:0007669"/>
    <property type="project" value="InterPro"/>
</dbReference>
<evidence type="ECO:0000256" key="2">
    <source>
        <dbReference type="ARBA" id="ARBA00003444"/>
    </source>
</evidence>
<evidence type="ECO:0000256" key="8">
    <source>
        <dbReference type="ARBA" id="ARBA00029996"/>
    </source>
</evidence>
<dbReference type="PANTHER" id="PTHR42885:SF1">
    <property type="entry name" value="THREONINE-PHOSPHATE DECARBOXYLASE"/>
    <property type="match status" value="1"/>
</dbReference>
<dbReference type="CDD" id="cd00609">
    <property type="entry name" value="AAT_like"/>
    <property type="match status" value="1"/>
</dbReference>
<organism evidence="11 12">
    <name type="scientific">Caenispirillum bisanense</name>
    <dbReference type="NCBI Taxonomy" id="414052"/>
    <lineage>
        <taxon>Bacteria</taxon>
        <taxon>Pseudomonadati</taxon>
        <taxon>Pseudomonadota</taxon>
        <taxon>Alphaproteobacteria</taxon>
        <taxon>Rhodospirillales</taxon>
        <taxon>Novispirillaceae</taxon>
        <taxon>Caenispirillum</taxon>
    </lineage>
</organism>
<dbReference type="InterPro" id="IPR015422">
    <property type="entry name" value="PyrdxlP-dep_Trfase_small"/>
</dbReference>
<dbReference type="EC" id="4.1.1.81" evidence="4"/>
<dbReference type="EMBL" id="OCNJ01000004">
    <property type="protein sequence ID" value="SOD95275.1"/>
    <property type="molecule type" value="Genomic_DNA"/>
</dbReference>
<dbReference type="NCBIfam" id="TIGR01140">
    <property type="entry name" value="L_thr_O3P_dcar"/>
    <property type="match status" value="1"/>
</dbReference>
<comment type="pathway">
    <text evidence="3">Cofactor biosynthesis; adenosylcobalamin biosynthesis.</text>
</comment>
<comment type="catalytic activity">
    <reaction evidence="9">
        <text>O-phospho-L-threonine + H(+) = (R)-1-aminopropan-2-yl phosphate + CO2</text>
        <dbReference type="Rhea" id="RHEA:11492"/>
        <dbReference type="ChEBI" id="CHEBI:15378"/>
        <dbReference type="ChEBI" id="CHEBI:16526"/>
        <dbReference type="ChEBI" id="CHEBI:58563"/>
        <dbReference type="ChEBI" id="CHEBI:58675"/>
        <dbReference type="EC" id="4.1.1.81"/>
    </reaction>
</comment>
<evidence type="ECO:0000256" key="5">
    <source>
        <dbReference type="ARBA" id="ARBA00022573"/>
    </source>
</evidence>